<dbReference type="Gene3D" id="3.40.630.30">
    <property type="match status" value="1"/>
</dbReference>
<dbReference type="PROSITE" id="PS51186">
    <property type="entry name" value="GNAT"/>
    <property type="match status" value="1"/>
</dbReference>
<proteinExistence type="predicted"/>
<reference evidence="2 3" key="1">
    <citation type="submission" date="2019-09" db="EMBL/GenBank/DDBJ databases">
        <authorList>
            <person name="Park J.-S."/>
            <person name="Choi H.-J."/>
        </authorList>
    </citation>
    <scope>NUCLEOTIDE SEQUENCE [LARGE SCALE GENOMIC DNA]</scope>
    <source>
        <strain evidence="2 3">176SS1-4</strain>
    </source>
</reference>
<dbReference type="EMBL" id="VYQE01000005">
    <property type="protein sequence ID" value="KAA9006144.1"/>
    <property type="molecule type" value="Genomic_DNA"/>
</dbReference>
<keyword evidence="3" id="KW-1185">Reference proteome</keyword>
<evidence type="ECO:0000313" key="2">
    <source>
        <dbReference type="EMBL" id="KAA9006144.1"/>
    </source>
</evidence>
<dbReference type="InterPro" id="IPR013653">
    <property type="entry name" value="GCN5-like_dom"/>
</dbReference>
<comment type="caution">
    <text evidence="2">The sequence shown here is derived from an EMBL/GenBank/DDBJ whole genome shotgun (WGS) entry which is preliminary data.</text>
</comment>
<dbReference type="AlphaFoldDB" id="A0A5J5GFA3"/>
<dbReference type="InterPro" id="IPR000182">
    <property type="entry name" value="GNAT_dom"/>
</dbReference>
<organism evidence="2 3">
    <name type="scientific">Histidinibacterium aquaticum</name>
    <dbReference type="NCBI Taxonomy" id="2613962"/>
    <lineage>
        <taxon>Bacteria</taxon>
        <taxon>Pseudomonadati</taxon>
        <taxon>Pseudomonadota</taxon>
        <taxon>Alphaproteobacteria</taxon>
        <taxon>Rhodobacterales</taxon>
        <taxon>Paracoccaceae</taxon>
        <taxon>Histidinibacterium</taxon>
    </lineage>
</organism>
<gene>
    <name evidence="2" type="ORF">F3S47_16505</name>
</gene>
<keyword evidence="2" id="KW-0808">Transferase</keyword>
<accession>A0A5J5GFA3</accession>
<dbReference type="RefSeq" id="WP_150446396.1">
    <property type="nucleotide sequence ID" value="NZ_VYQE01000005.1"/>
</dbReference>
<feature type="domain" description="N-acetyltransferase" evidence="1">
    <location>
        <begin position="4"/>
        <end position="160"/>
    </location>
</feature>
<evidence type="ECO:0000259" key="1">
    <source>
        <dbReference type="PROSITE" id="PS51186"/>
    </source>
</evidence>
<name>A0A5J5GFA3_9RHOB</name>
<dbReference type="SUPFAM" id="SSF55729">
    <property type="entry name" value="Acyl-CoA N-acyltransferases (Nat)"/>
    <property type="match status" value="1"/>
</dbReference>
<dbReference type="InterPro" id="IPR016181">
    <property type="entry name" value="Acyl_CoA_acyltransferase"/>
</dbReference>
<dbReference type="Pfam" id="PF08445">
    <property type="entry name" value="FR47"/>
    <property type="match status" value="1"/>
</dbReference>
<evidence type="ECO:0000313" key="3">
    <source>
        <dbReference type="Proteomes" id="UP000326554"/>
    </source>
</evidence>
<dbReference type="Proteomes" id="UP000326554">
    <property type="component" value="Unassembled WGS sequence"/>
</dbReference>
<sequence>MTEHEIREARLEDASALARLHVECWDETYRGLLPDSEIDARDYEVRLPQWRRMLQEASTRVAFAPDVGFAQSGPQRDKRLSAWPDELLALYTLHSAHGTGLGRALFERVRPERPFTAVVLAGNDRACAFYEKMGGQLIERRPEHIGHASITDLIYGFEGAAK</sequence>
<dbReference type="GO" id="GO:0016747">
    <property type="term" value="F:acyltransferase activity, transferring groups other than amino-acyl groups"/>
    <property type="evidence" value="ECO:0007669"/>
    <property type="project" value="InterPro"/>
</dbReference>
<protein>
    <submittedName>
        <fullName evidence="2">GNAT family N-acetyltransferase</fullName>
    </submittedName>
</protein>